<keyword evidence="2" id="KW-1133">Transmembrane helix</keyword>
<proteinExistence type="predicted"/>
<feature type="transmembrane region" description="Helical" evidence="2">
    <location>
        <begin position="127"/>
        <end position="144"/>
    </location>
</feature>
<feature type="transmembrane region" description="Helical" evidence="2">
    <location>
        <begin position="178"/>
        <end position="201"/>
    </location>
</feature>
<organism evidence="3 4">
    <name type="scientific">Bifidobacterium mongoliense</name>
    <dbReference type="NCBI Taxonomy" id="518643"/>
    <lineage>
        <taxon>Bacteria</taxon>
        <taxon>Bacillati</taxon>
        <taxon>Actinomycetota</taxon>
        <taxon>Actinomycetes</taxon>
        <taxon>Bifidobacteriales</taxon>
        <taxon>Bifidobacteriaceae</taxon>
        <taxon>Bifidobacterium</taxon>
    </lineage>
</organism>
<feature type="transmembrane region" description="Helical" evidence="2">
    <location>
        <begin position="93"/>
        <end position="115"/>
    </location>
</feature>
<feature type="region of interest" description="Disordered" evidence="1">
    <location>
        <begin position="1"/>
        <end position="59"/>
    </location>
</feature>
<feature type="transmembrane region" description="Helical" evidence="2">
    <location>
        <begin position="70"/>
        <end position="87"/>
    </location>
</feature>
<gene>
    <name evidence="3" type="ORF">BMONG18_0665</name>
</gene>
<feature type="compositionally biased region" description="Low complexity" evidence="1">
    <location>
        <begin position="13"/>
        <end position="39"/>
    </location>
</feature>
<evidence type="ECO:0000313" key="4">
    <source>
        <dbReference type="Proteomes" id="UP000285266"/>
    </source>
</evidence>
<accession>A0A423UEB1</accession>
<keyword evidence="2" id="KW-0812">Transmembrane</keyword>
<dbReference type="Proteomes" id="UP000285266">
    <property type="component" value="Unassembled WGS sequence"/>
</dbReference>
<feature type="transmembrane region" description="Helical" evidence="2">
    <location>
        <begin position="213"/>
        <end position="238"/>
    </location>
</feature>
<evidence type="ECO:0000256" key="2">
    <source>
        <dbReference type="SAM" id="Phobius"/>
    </source>
</evidence>
<evidence type="ECO:0000313" key="3">
    <source>
        <dbReference type="EMBL" id="ROT87055.1"/>
    </source>
</evidence>
<reference evidence="3 4" key="1">
    <citation type="submission" date="2018-07" db="EMBL/GenBank/DDBJ databases">
        <title>The role of parmesan cheese in vectoring bovine microbiota.</title>
        <authorList>
            <person name="Lugli G.A."/>
            <person name="Milani C."/>
        </authorList>
    </citation>
    <scope>NUCLEOTIDE SEQUENCE [LARGE SCALE GENOMIC DNA]</scope>
    <source>
        <strain evidence="3 4">BMONG18</strain>
    </source>
</reference>
<dbReference type="InterPro" id="IPR017195">
    <property type="entry name" value="ABC_thiamin-permease_prd"/>
</dbReference>
<sequence>MRPKGREHCAMNPSIPSPTSSSPTSSSTSTSTLPSSPSSPSAPPSSPSSPRRSPQVRDGARRFRWTPADIAVAAALGVACGMVFWGFNFAYQAISPILGAILPGIASVLHAFWYFSGPLALLIIRKPGAALFVNLVGTFAEMLLGNQFSFGFVIVSALLQGVFAEIPFAIARYRRYSLPLTMAAGALTALEYGVYLMFFVYQGVALLSPRGVIHMISELVGGILFAGVMSWFLFLAIARTGALDRFASGRAVRRAVEQS</sequence>
<comment type="caution">
    <text evidence="3">The sequence shown here is derived from an EMBL/GenBank/DDBJ whole genome shotgun (WGS) entry which is preliminary data.</text>
</comment>
<keyword evidence="2" id="KW-0472">Membrane</keyword>
<evidence type="ECO:0000256" key="1">
    <source>
        <dbReference type="SAM" id="MobiDB-lite"/>
    </source>
</evidence>
<dbReference type="EMBL" id="QRAJ01000003">
    <property type="protein sequence ID" value="ROT87055.1"/>
    <property type="molecule type" value="Genomic_DNA"/>
</dbReference>
<feature type="transmembrane region" description="Helical" evidence="2">
    <location>
        <begin position="150"/>
        <end position="171"/>
    </location>
</feature>
<name>A0A423UEB1_9BIFI</name>
<dbReference type="AlphaFoldDB" id="A0A423UEB1"/>
<dbReference type="Pfam" id="PF09819">
    <property type="entry name" value="ABC_cobalt"/>
    <property type="match status" value="1"/>
</dbReference>
<protein>
    <submittedName>
        <fullName evidence="3">ABC transporter permease</fullName>
    </submittedName>
</protein>